<name>Q2S6L8_SALRD</name>
<keyword evidence="2" id="KW-0812">Transmembrane</keyword>
<dbReference type="Proteomes" id="UP000008674">
    <property type="component" value="Chromosome"/>
</dbReference>
<keyword evidence="2" id="KW-0472">Membrane</keyword>
<dbReference type="InterPro" id="IPR003782">
    <property type="entry name" value="SCO1/SenC"/>
</dbReference>
<dbReference type="InterPro" id="IPR036249">
    <property type="entry name" value="Thioredoxin-like_sf"/>
</dbReference>
<dbReference type="STRING" id="309807.SRU_0005"/>
<gene>
    <name evidence="3" type="ordered locus">SRU_0005</name>
</gene>
<accession>Q2S6L8</accession>
<proteinExistence type="inferred from homology"/>
<evidence type="ECO:0000256" key="1">
    <source>
        <dbReference type="ARBA" id="ARBA00010996"/>
    </source>
</evidence>
<evidence type="ECO:0000313" key="4">
    <source>
        <dbReference type="Proteomes" id="UP000008674"/>
    </source>
</evidence>
<dbReference type="Pfam" id="PF02630">
    <property type="entry name" value="SCO1-SenC"/>
    <property type="match status" value="1"/>
</dbReference>
<dbReference type="HOGENOM" id="CLU_058434_2_0_10"/>
<keyword evidence="2" id="KW-1133">Transmembrane helix</keyword>
<dbReference type="eggNOG" id="COG1999">
    <property type="taxonomic scope" value="Bacteria"/>
</dbReference>
<feature type="transmembrane region" description="Helical" evidence="2">
    <location>
        <begin position="281"/>
        <end position="301"/>
    </location>
</feature>
<dbReference type="EnsemblBacteria" id="ABC44162">
    <property type="protein sequence ID" value="ABC44162"/>
    <property type="gene ID" value="SRU_0005"/>
</dbReference>
<evidence type="ECO:0000256" key="2">
    <source>
        <dbReference type="SAM" id="Phobius"/>
    </source>
</evidence>
<evidence type="ECO:0000313" key="3">
    <source>
        <dbReference type="EMBL" id="ABC44162.1"/>
    </source>
</evidence>
<dbReference type="OrthoDB" id="9811998at2"/>
<dbReference type="DNASU" id="3851429"/>
<dbReference type="PANTHER" id="PTHR12151">
    <property type="entry name" value="ELECTRON TRANSPORT PROTIN SCO1/SENC FAMILY MEMBER"/>
    <property type="match status" value="1"/>
</dbReference>
<dbReference type="KEGG" id="sru:SRU_0005"/>
<dbReference type="CDD" id="cd02968">
    <property type="entry name" value="SCO"/>
    <property type="match status" value="1"/>
</dbReference>
<keyword evidence="4" id="KW-1185">Reference proteome</keyword>
<dbReference type="EMBL" id="CP000159">
    <property type="protein sequence ID" value="ABC44162.1"/>
    <property type="molecule type" value="Genomic_DNA"/>
</dbReference>
<protein>
    <submittedName>
        <fullName evidence="3">SCO1/SenC family protein</fullName>
    </submittedName>
</protein>
<reference evidence="3 4" key="1">
    <citation type="journal article" date="2005" name="Proc. Natl. Acad. Sci. U.S.A.">
        <title>The genome of Salinibacter ruber: convergence and gene exchange among hyperhalophilic bacteria and archaea.</title>
        <authorList>
            <person name="Mongodin E.F."/>
            <person name="Nelson K.E."/>
            <person name="Daugherty S."/>
            <person name="Deboy R.T."/>
            <person name="Wister J."/>
            <person name="Khouri H."/>
            <person name="Weidman J."/>
            <person name="Walsh D.A."/>
            <person name="Papke R.T."/>
            <person name="Sanchez Perez G."/>
            <person name="Sharma A.K."/>
            <person name="Nesbo C.L."/>
            <person name="MacLeod D."/>
            <person name="Bapteste E."/>
            <person name="Doolittle W.F."/>
            <person name="Charlebois R.L."/>
            <person name="Legault B."/>
            <person name="Rodriguez-Valera F."/>
        </authorList>
    </citation>
    <scope>NUCLEOTIDE SEQUENCE [LARGE SCALE GENOMIC DNA]</scope>
    <source>
        <strain evidence="4">DSM 13855 / CECT 5946 / M31</strain>
    </source>
</reference>
<sequence length="324" mass="35958">MPDLTRRNFSNLLSFPMPDTRPAKAGGQPRPFFRLGVVRFGLATALALFWVGAFASTATGQRTSRTPDQLENVGVDQKLGATIPKDLSFQNEQGEPVRLSQYFDGSTPVMLTLNYHRCPQLCRIQLQKFTKSLSGMSWTAGDKFKVLTVDISPYEGPKMARKAQERYATFLDRPEETVDGWHFLTGNQAAIETLTDSVGFRYQPLPEKEKQFAHPTTIIFLSGDGTITRYFTTLDPAPGDLRTALVEASDGTVGNVVDKAFLACARFNPDSNSYSASAFKLMQYGSVLTVIVMGAALFVFWRRENEQLETAHEEGLNAMVDEQA</sequence>
<dbReference type="SUPFAM" id="SSF52833">
    <property type="entry name" value="Thioredoxin-like"/>
    <property type="match status" value="1"/>
</dbReference>
<organism evidence="3 4">
    <name type="scientific">Salinibacter ruber (strain DSM 13855 / M31)</name>
    <dbReference type="NCBI Taxonomy" id="309807"/>
    <lineage>
        <taxon>Bacteria</taxon>
        <taxon>Pseudomonadati</taxon>
        <taxon>Rhodothermota</taxon>
        <taxon>Rhodothermia</taxon>
        <taxon>Rhodothermales</taxon>
        <taxon>Salinibacteraceae</taxon>
        <taxon>Salinibacter</taxon>
    </lineage>
</organism>
<dbReference type="PANTHER" id="PTHR12151:SF8">
    <property type="entry name" value="THIOREDOXIN DOMAIN-CONTAINING PROTEIN"/>
    <property type="match status" value="1"/>
</dbReference>
<dbReference type="Gene3D" id="3.40.30.10">
    <property type="entry name" value="Glutaredoxin"/>
    <property type="match status" value="1"/>
</dbReference>
<comment type="similarity">
    <text evidence="1">Belongs to the SCO1/2 family.</text>
</comment>
<dbReference type="AlphaFoldDB" id="Q2S6L8"/>